<feature type="domain" description="Gfo/Idh/MocA-like oxidoreductase N-terminal" evidence="1">
    <location>
        <begin position="10"/>
        <end position="127"/>
    </location>
</feature>
<accession>A0A382VKM2</accession>
<dbReference type="InterPro" id="IPR055170">
    <property type="entry name" value="GFO_IDH_MocA-like_dom"/>
</dbReference>
<evidence type="ECO:0000259" key="1">
    <source>
        <dbReference type="Pfam" id="PF01408"/>
    </source>
</evidence>
<feature type="domain" description="GFO/IDH/MocA-like oxidoreductase" evidence="2">
    <location>
        <begin position="136"/>
        <end position="223"/>
    </location>
</feature>
<protein>
    <submittedName>
        <fullName evidence="3">Uncharacterized protein</fullName>
    </submittedName>
</protein>
<dbReference type="Pfam" id="PF01408">
    <property type="entry name" value="GFO_IDH_MocA"/>
    <property type="match status" value="1"/>
</dbReference>
<name>A0A382VKM2_9ZZZZ</name>
<dbReference type="Gene3D" id="3.30.360.10">
    <property type="entry name" value="Dihydrodipicolinate Reductase, domain 2"/>
    <property type="match status" value="1"/>
</dbReference>
<dbReference type="InterPro" id="IPR000683">
    <property type="entry name" value="Gfo/Idh/MocA-like_OxRdtase_N"/>
</dbReference>
<dbReference type="InterPro" id="IPR051450">
    <property type="entry name" value="Gfo/Idh/MocA_Oxidoreductases"/>
</dbReference>
<sequence length="223" mass="25428">MAKTAGNTTFALAGYGRFGRHHANVLSNHPSAQLEAIAEPNQVAAEQARKAYPEAVIFDNPFRMLEEMEVDAFSIVSTEETHADIVRKALENRIHVFCEKPLSTRLDEARELVGLAHQQNIQLRLGYILRYEPRHRVLQEQVQSGRLGKLAVIRAKRDASRSWFEAYGHRVHPVYETLVHDVDLVLWISQQRCRHVTAWGGYHLGFEVPDTFVMVMEMDEGAL</sequence>
<dbReference type="AlphaFoldDB" id="A0A382VKM2"/>
<reference evidence="3" key="1">
    <citation type="submission" date="2018-05" db="EMBL/GenBank/DDBJ databases">
        <authorList>
            <person name="Lanie J.A."/>
            <person name="Ng W.-L."/>
            <person name="Kazmierczak K.M."/>
            <person name="Andrzejewski T.M."/>
            <person name="Davidsen T.M."/>
            <person name="Wayne K.J."/>
            <person name="Tettelin H."/>
            <person name="Glass J.I."/>
            <person name="Rusch D."/>
            <person name="Podicherti R."/>
            <person name="Tsui H.-C.T."/>
            <person name="Winkler M.E."/>
        </authorList>
    </citation>
    <scope>NUCLEOTIDE SEQUENCE</scope>
</reference>
<dbReference type="Pfam" id="PF22725">
    <property type="entry name" value="GFO_IDH_MocA_C3"/>
    <property type="match status" value="1"/>
</dbReference>
<dbReference type="SUPFAM" id="SSF55347">
    <property type="entry name" value="Glyceraldehyde-3-phosphate dehydrogenase-like, C-terminal domain"/>
    <property type="match status" value="1"/>
</dbReference>
<dbReference type="InterPro" id="IPR036291">
    <property type="entry name" value="NAD(P)-bd_dom_sf"/>
</dbReference>
<dbReference type="PANTHER" id="PTHR43377">
    <property type="entry name" value="BILIVERDIN REDUCTASE A"/>
    <property type="match status" value="1"/>
</dbReference>
<dbReference type="Gene3D" id="3.40.50.720">
    <property type="entry name" value="NAD(P)-binding Rossmann-like Domain"/>
    <property type="match status" value="1"/>
</dbReference>
<dbReference type="EMBL" id="UINC01152316">
    <property type="protein sequence ID" value="SVD46438.1"/>
    <property type="molecule type" value="Genomic_DNA"/>
</dbReference>
<proteinExistence type="predicted"/>
<gene>
    <name evidence="3" type="ORF">METZ01_LOCUS399292</name>
</gene>
<organism evidence="3">
    <name type="scientific">marine metagenome</name>
    <dbReference type="NCBI Taxonomy" id="408172"/>
    <lineage>
        <taxon>unclassified sequences</taxon>
        <taxon>metagenomes</taxon>
        <taxon>ecological metagenomes</taxon>
    </lineage>
</organism>
<evidence type="ECO:0000313" key="3">
    <source>
        <dbReference type="EMBL" id="SVD46438.1"/>
    </source>
</evidence>
<evidence type="ECO:0000259" key="2">
    <source>
        <dbReference type="Pfam" id="PF22725"/>
    </source>
</evidence>
<feature type="non-terminal residue" evidence="3">
    <location>
        <position position="223"/>
    </location>
</feature>
<dbReference type="GO" id="GO:0000166">
    <property type="term" value="F:nucleotide binding"/>
    <property type="evidence" value="ECO:0007669"/>
    <property type="project" value="InterPro"/>
</dbReference>
<dbReference type="PANTHER" id="PTHR43377:SF1">
    <property type="entry name" value="BILIVERDIN REDUCTASE A"/>
    <property type="match status" value="1"/>
</dbReference>
<dbReference type="SUPFAM" id="SSF51735">
    <property type="entry name" value="NAD(P)-binding Rossmann-fold domains"/>
    <property type="match status" value="1"/>
</dbReference>